<evidence type="ECO:0000313" key="5">
    <source>
        <dbReference type="Proteomes" id="UP001318300"/>
    </source>
</evidence>
<dbReference type="Pfam" id="PF14246">
    <property type="entry name" value="TetR_C_7"/>
    <property type="match status" value="1"/>
</dbReference>
<dbReference type="EMBL" id="JAAOYO010000006">
    <property type="protein sequence ID" value="NII42646.1"/>
    <property type="molecule type" value="Genomic_DNA"/>
</dbReference>
<name>A0ABX0TAX3_9MICO</name>
<dbReference type="InterPro" id="IPR009057">
    <property type="entry name" value="Homeodomain-like_sf"/>
</dbReference>
<dbReference type="PANTHER" id="PTHR30055:SF146">
    <property type="entry name" value="HTH-TYPE TRANSCRIPTIONAL DUAL REGULATOR CECR"/>
    <property type="match status" value="1"/>
</dbReference>
<reference evidence="4 5" key="1">
    <citation type="submission" date="2020-03" db="EMBL/GenBank/DDBJ databases">
        <title>Above-ground endophytic microbial communities from plants in different locations in the United States.</title>
        <authorList>
            <person name="Frank C."/>
        </authorList>
    </citation>
    <scope>NUCLEOTIDE SEQUENCE [LARGE SCALE GENOMIC DNA]</scope>
    <source>
        <strain evidence="4 5">WW7</strain>
    </source>
</reference>
<dbReference type="InterPro" id="IPR001647">
    <property type="entry name" value="HTH_TetR"/>
</dbReference>
<sequence>MGAAVPSRPLRQGQAEKRSAIMAAARELFVRDGVDRTSMDAVAARAGVSKRTVYDYYGDKRGLLLGVVVDAGESLVASLRTALDTHLSDEADIADTATLERALTEFAVEIGSSMLGSSDYATTVKLISENRTLLPELEQHPLSSAPEEALAERIAHFAETGLLDADDPRLASDHFNALTTLLAWNNWIPGEPARAEVRDVMTSGVHAFMRAYGAR</sequence>
<dbReference type="InterPro" id="IPR039536">
    <property type="entry name" value="TetR_C_Proteobacteria"/>
</dbReference>
<protein>
    <submittedName>
        <fullName evidence="4">TetR/AcrR family transcriptional repressor of mexJK operon</fullName>
    </submittedName>
</protein>
<dbReference type="PRINTS" id="PR00455">
    <property type="entry name" value="HTHTETR"/>
</dbReference>
<feature type="domain" description="HTH tetR-type" evidence="3">
    <location>
        <begin position="15"/>
        <end position="75"/>
    </location>
</feature>
<evidence type="ECO:0000259" key="3">
    <source>
        <dbReference type="PROSITE" id="PS50977"/>
    </source>
</evidence>
<proteinExistence type="predicted"/>
<gene>
    <name evidence="4" type="ORF">E9228_003320</name>
</gene>
<dbReference type="PROSITE" id="PS50977">
    <property type="entry name" value="HTH_TETR_2"/>
    <property type="match status" value="1"/>
</dbReference>
<evidence type="ECO:0000313" key="4">
    <source>
        <dbReference type="EMBL" id="NII42646.1"/>
    </source>
</evidence>
<keyword evidence="1 2" id="KW-0238">DNA-binding</keyword>
<keyword evidence="5" id="KW-1185">Reference proteome</keyword>
<dbReference type="InterPro" id="IPR050109">
    <property type="entry name" value="HTH-type_TetR-like_transc_reg"/>
</dbReference>
<accession>A0ABX0TAX3</accession>
<organism evidence="4 5">
    <name type="scientific">Curtobacterium salicis</name>
    <dbReference type="NCBI Taxonomy" id="1779862"/>
    <lineage>
        <taxon>Bacteria</taxon>
        <taxon>Bacillati</taxon>
        <taxon>Actinomycetota</taxon>
        <taxon>Actinomycetes</taxon>
        <taxon>Micrococcales</taxon>
        <taxon>Microbacteriaceae</taxon>
        <taxon>Curtobacterium</taxon>
    </lineage>
</organism>
<dbReference type="Pfam" id="PF00440">
    <property type="entry name" value="TetR_N"/>
    <property type="match status" value="1"/>
</dbReference>
<comment type="caution">
    <text evidence="4">The sequence shown here is derived from an EMBL/GenBank/DDBJ whole genome shotgun (WGS) entry which is preliminary data.</text>
</comment>
<dbReference type="Gene3D" id="1.10.357.10">
    <property type="entry name" value="Tetracycline Repressor, domain 2"/>
    <property type="match status" value="1"/>
</dbReference>
<dbReference type="Proteomes" id="UP001318300">
    <property type="component" value="Unassembled WGS sequence"/>
</dbReference>
<evidence type="ECO:0000256" key="2">
    <source>
        <dbReference type="PROSITE-ProRule" id="PRU00335"/>
    </source>
</evidence>
<evidence type="ECO:0000256" key="1">
    <source>
        <dbReference type="ARBA" id="ARBA00023125"/>
    </source>
</evidence>
<dbReference type="SUPFAM" id="SSF46689">
    <property type="entry name" value="Homeodomain-like"/>
    <property type="match status" value="1"/>
</dbReference>
<feature type="DNA-binding region" description="H-T-H motif" evidence="2">
    <location>
        <begin position="38"/>
        <end position="57"/>
    </location>
</feature>
<dbReference type="PANTHER" id="PTHR30055">
    <property type="entry name" value="HTH-TYPE TRANSCRIPTIONAL REGULATOR RUTR"/>
    <property type="match status" value="1"/>
</dbReference>